<reference evidence="2" key="1">
    <citation type="journal article" date="2020" name="bioRxiv">
        <title>Comparative genomics of Chlamydomonas.</title>
        <authorList>
            <person name="Craig R.J."/>
            <person name="Hasan A.R."/>
            <person name="Ness R.W."/>
            <person name="Keightley P.D."/>
        </authorList>
    </citation>
    <scope>NUCLEOTIDE SEQUENCE</scope>
    <source>
        <strain evidence="2">CCAP 11/70</strain>
    </source>
</reference>
<dbReference type="AlphaFoldDB" id="A0A836BVP3"/>
<feature type="compositionally biased region" description="Polar residues" evidence="1">
    <location>
        <begin position="110"/>
        <end position="121"/>
    </location>
</feature>
<evidence type="ECO:0000256" key="1">
    <source>
        <dbReference type="SAM" id="MobiDB-lite"/>
    </source>
</evidence>
<feature type="region of interest" description="Disordered" evidence="1">
    <location>
        <begin position="494"/>
        <end position="516"/>
    </location>
</feature>
<evidence type="ECO:0000313" key="2">
    <source>
        <dbReference type="EMBL" id="KAG2490660.1"/>
    </source>
</evidence>
<feature type="compositionally biased region" description="Low complexity" evidence="1">
    <location>
        <begin position="255"/>
        <end position="271"/>
    </location>
</feature>
<feature type="region of interest" description="Disordered" evidence="1">
    <location>
        <begin position="223"/>
        <end position="306"/>
    </location>
</feature>
<keyword evidence="3" id="KW-1185">Reference proteome</keyword>
<protein>
    <submittedName>
        <fullName evidence="2">Uncharacterized protein</fullName>
    </submittedName>
</protein>
<gene>
    <name evidence="2" type="ORF">HYH03_011048</name>
</gene>
<sequence length="516" mass="52810">MQDAVITFGVEDVHLTEADAKPCRKDFKDGAKLPMATAAYAAAPMALLALTTSRRLSPLAHGMQAHPRNPFICHPLRLTLMLHKHPRGEEERSGQQAYDDAGEDADDVLVSSSAGTQADTQASSDTGGDSGSMGSAGRPGVPAEPAAAAARGAATAAVARRLGLPSAAALAVGLVEARRVMGQTAPGQFAAPGAAAAGPSAAAATAEAERLLTELLAPPGAAAAGPAAARAPRRSSVSRAQQGGGGGGATPRPTPAASAPKPQHQHQAQPLPAAPAPKPQHQHQAQPPPAAPAPKPQHQPNADDGDPMRIAALRQACAEYIQYHGPLVPGYQLPVGQVGYFGGASSREADFLETQFRRFGDALEAGGSGGVGLSLEQARSVLGNLPMPAPPDGLRYVWLPVNATSAGFLQSLHPPDHEKGMQRIADNPHLSPQLVLGILSLERTALTFEDTDEEEGGLELPSSGARAVDRASPGDWVVPLLVAPGPAAEAAAAAAGGLGGGHRRGRQRQAFPMRWS</sequence>
<feature type="compositionally biased region" description="Low complexity" evidence="1">
    <location>
        <begin position="122"/>
        <end position="147"/>
    </location>
</feature>
<dbReference type="Proteomes" id="UP000612055">
    <property type="component" value="Unassembled WGS sequence"/>
</dbReference>
<proteinExistence type="predicted"/>
<comment type="caution">
    <text evidence="2">The sequence shown here is derived from an EMBL/GenBank/DDBJ whole genome shotgun (WGS) entry which is preliminary data.</text>
</comment>
<dbReference type="EMBL" id="JAEHOE010000060">
    <property type="protein sequence ID" value="KAG2490660.1"/>
    <property type="molecule type" value="Genomic_DNA"/>
</dbReference>
<accession>A0A836BVP3</accession>
<feature type="compositionally biased region" description="Pro residues" evidence="1">
    <location>
        <begin position="286"/>
        <end position="297"/>
    </location>
</feature>
<feature type="region of interest" description="Disordered" evidence="1">
    <location>
        <begin position="109"/>
        <end position="147"/>
    </location>
</feature>
<feature type="compositionally biased region" description="Low complexity" evidence="1">
    <location>
        <begin position="223"/>
        <end position="241"/>
    </location>
</feature>
<name>A0A836BVP3_9CHLO</name>
<evidence type="ECO:0000313" key="3">
    <source>
        <dbReference type="Proteomes" id="UP000612055"/>
    </source>
</evidence>
<organism evidence="2 3">
    <name type="scientific">Edaphochlamys debaryana</name>
    <dbReference type="NCBI Taxonomy" id="47281"/>
    <lineage>
        <taxon>Eukaryota</taxon>
        <taxon>Viridiplantae</taxon>
        <taxon>Chlorophyta</taxon>
        <taxon>core chlorophytes</taxon>
        <taxon>Chlorophyceae</taxon>
        <taxon>CS clade</taxon>
        <taxon>Chlamydomonadales</taxon>
        <taxon>Chlamydomonadales incertae sedis</taxon>
        <taxon>Edaphochlamys</taxon>
    </lineage>
</organism>